<proteinExistence type="predicted"/>
<feature type="DNA-binding region" description="H-T-H motif" evidence="4">
    <location>
        <begin position="39"/>
        <end position="58"/>
    </location>
</feature>
<dbReference type="RefSeq" id="WP_344043456.1">
    <property type="nucleotide sequence ID" value="NZ_BAAAKE010000046.1"/>
</dbReference>
<evidence type="ECO:0000313" key="7">
    <source>
        <dbReference type="Proteomes" id="UP001595833"/>
    </source>
</evidence>
<dbReference type="InterPro" id="IPR009057">
    <property type="entry name" value="Homeodomain-like_sf"/>
</dbReference>
<dbReference type="PANTHER" id="PTHR30055">
    <property type="entry name" value="HTH-TYPE TRANSCRIPTIONAL REGULATOR RUTR"/>
    <property type="match status" value="1"/>
</dbReference>
<name>A0ABV9YAM0_9PSEU</name>
<evidence type="ECO:0000256" key="3">
    <source>
        <dbReference type="ARBA" id="ARBA00023163"/>
    </source>
</evidence>
<gene>
    <name evidence="6" type="ORF">ACFPFM_39075</name>
</gene>
<dbReference type="SUPFAM" id="SSF46689">
    <property type="entry name" value="Homeodomain-like"/>
    <property type="match status" value="1"/>
</dbReference>
<dbReference type="Pfam" id="PF00440">
    <property type="entry name" value="TetR_N"/>
    <property type="match status" value="1"/>
</dbReference>
<dbReference type="Pfam" id="PF21597">
    <property type="entry name" value="TetR_C_43"/>
    <property type="match status" value="1"/>
</dbReference>
<sequence length="201" mass="21859">MSETTGARERRPRTDAQRNRTHILDVAEQHFAEHGVTGSLDAIAKRAGVGPGTLYRHFPNREVLLAALLKAREDELVSRRDAIRREVDDPTEALDRWLDALGRWATAFDGLPEPLRAAPAEGTSPLALTCQGCITTTDEFLQAAQRDGGARPEVRGADLFLGVLAVSWARGAAMADESSPPALNTLLRTGWASRAVEPSER</sequence>
<evidence type="ECO:0000259" key="5">
    <source>
        <dbReference type="PROSITE" id="PS50977"/>
    </source>
</evidence>
<dbReference type="Gene3D" id="1.10.357.10">
    <property type="entry name" value="Tetracycline Repressor, domain 2"/>
    <property type="match status" value="1"/>
</dbReference>
<feature type="domain" description="HTH tetR-type" evidence="5">
    <location>
        <begin position="17"/>
        <end position="76"/>
    </location>
</feature>
<organism evidence="6 7">
    <name type="scientific">Saccharothrix xinjiangensis</name>
    <dbReference type="NCBI Taxonomy" id="204798"/>
    <lineage>
        <taxon>Bacteria</taxon>
        <taxon>Bacillati</taxon>
        <taxon>Actinomycetota</taxon>
        <taxon>Actinomycetes</taxon>
        <taxon>Pseudonocardiales</taxon>
        <taxon>Pseudonocardiaceae</taxon>
        <taxon>Saccharothrix</taxon>
    </lineage>
</organism>
<dbReference type="PANTHER" id="PTHR30055:SF234">
    <property type="entry name" value="HTH-TYPE TRANSCRIPTIONAL REGULATOR BETI"/>
    <property type="match status" value="1"/>
</dbReference>
<keyword evidence="3" id="KW-0804">Transcription</keyword>
<dbReference type="PROSITE" id="PS50977">
    <property type="entry name" value="HTH_TETR_2"/>
    <property type="match status" value="1"/>
</dbReference>
<dbReference type="InterPro" id="IPR049445">
    <property type="entry name" value="TetR_SbtR-like_C"/>
</dbReference>
<protein>
    <submittedName>
        <fullName evidence="6">TetR/AcrR family transcriptional regulator</fullName>
    </submittedName>
</protein>
<keyword evidence="2 4" id="KW-0238">DNA-binding</keyword>
<comment type="caution">
    <text evidence="6">The sequence shown here is derived from an EMBL/GenBank/DDBJ whole genome shotgun (WGS) entry which is preliminary data.</text>
</comment>
<dbReference type="InterPro" id="IPR050109">
    <property type="entry name" value="HTH-type_TetR-like_transc_reg"/>
</dbReference>
<evidence type="ECO:0000313" key="6">
    <source>
        <dbReference type="EMBL" id="MFC5059753.1"/>
    </source>
</evidence>
<dbReference type="EMBL" id="JBHSJB010000047">
    <property type="protein sequence ID" value="MFC5059753.1"/>
    <property type="molecule type" value="Genomic_DNA"/>
</dbReference>
<reference evidence="7" key="1">
    <citation type="journal article" date="2019" name="Int. J. Syst. Evol. Microbiol.">
        <title>The Global Catalogue of Microorganisms (GCM) 10K type strain sequencing project: providing services to taxonomists for standard genome sequencing and annotation.</title>
        <authorList>
            <consortium name="The Broad Institute Genomics Platform"/>
            <consortium name="The Broad Institute Genome Sequencing Center for Infectious Disease"/>
            <person name="Wu L."/>
            <person name="Ma J."/>
        </authorList>
    </citation>
    <scope>NUCLEOTIDE SEQUENCE [LARGE SCALE GENOMIC DNA]</scope>
    <source>
        <strain evidence="7">KCTC 12848</strain>
    </source>
</reference>
<accession>A0ABV9YAM0</accession>
<evidence type="ECO:0000256" key="2">
    <source>
        <dbReference type="ARBA" id="ARBA00023125"/>
    </source>
</evidence>
<keyword evidence="1" id="KW-0805">Transcription regulation</keyword>
<keyword evidence="7" id="KW-1185">Reference proteome</keyword>
<dbReference type="PRINTS" id="PR00455">
    <property type="entry name" value="HTHTETR"/>
</dbReference>
<evidence type="ECO:0000256" key="1">
    <source>
        <dbReference type="ARBA" id="ARBA00023015"/>
    </source>
</evidence>
<dbReference type="Proteomes" id="UP001595833">
    <property type="component" value="Unassembled WGS sequence"/>
</dbReference>
<evidence type="ECO:0000256" key="4">
    <source>
        <dbReference type="PROSITE-ProRule" id="PRU00335"/>
    </source>
</evidence>
<dbReference type="InterPro" id="IPR001647">
    <property type="entry name" value="HTH_TetR"/>
</dbReference>